<evidence type="ECO:0000313" key="2">
    <source>
        <dbReference type="EMBL" id="KAK3935053.1"/>
    </source>
</evidence>
<reference evidence="3" key="1">
    <citation type="journal article" date="2023" name="Mol. Phylogenet. Evol.">
        <title>Genome-scale phylogeny and comparative genomics of the fungal order Sordariales.</title>
        <authorList>
            <person name="Hensen N."/>
            <person name="Bonometti L."/>
            <person name="Westerberg I."/>
            <person name="Brannstrom I.O."/>
            <person name="Guillou S."/>
            <person name="Cros-Aarteil S."/>
            <person name="Calhoun S."/>
            <person name="Haridas S."/>
            <person name="Kuo A."/>
            <person name="Mondo S."/>
            <person name="Pangilinan J."/>
            <person name="Riley R."/>
            <person name="LaButti K."/>
            <person name="Andreopoulos B."/>
            <person name="Lipzen A."/>
            <person name="Chen C."/>
            <person name="Yan M."/>
            <person name="Daum C."/>
            <person name="Ng V."/>
            <person name="Clum A."/>
            <person name="Steindorff A."/>
            <person name="Ohm R.A."/>
            <person name="Martin F."/>
            <person name="Silar P."/>
            <person name="Natvig D.O."/>
            <person name="Lalanne C."/>
            <person name="Gautier V."/>
            <person name="Ament-Velasquez S.L."/>
            <person name="Kruys A."/>
            <person name="Hutchinson M.I."/>
            <person name="Powell A.J."/>
            <person name="Barry K."/>
            <person name="Miller A.N."/>
            <person name="Grigoriev I.V."/>
            <person name="Debuchy R."/>
            <person name="Gladieux P."/>
            <person name="Hiltunen Thoren M."/>
            <person name="Johannesson H."/>
        </authorList>
    </citation>
    <scope>NUCLEOTIDE SEQUENCE [LARGE SCALE GENOMIC DNA]</scope>
    <source>
        <strain evidence="3">CBS 340.73</strain>
    </source>
</reference>
<keyword evidence="3" id="KW-1185">Reference proteome</keyword>
<evidence type="ECO:0000256" key="1">
    <source>
        <dbReference type="SAM" id="Phobius"/>
    </source>
</evidence>
<sequence length="114" mass="13529">MSQRKDSLTQCERKEVNPVEHKYNRLASIYSWLLLAGFVVFPGTFISLTRTGLLRHAEPRKYARKALQQMPAFWIVVISCAVATVSILWLWWNLRHNYFWLAGKLFFYVLNFLF</sequence>
<name>A0AAN6MYW2_9PEZI</name>
<evidence type="ECO:0000313" key="3">
    <source>
        <dbReference type="Proteomes" id="UP001303473"/>
    </source>
</evidence>
<dbReference type="AlphaFoldDB" id="A0AAN6MYW2"/>
<dbReference type="Proteomes" id="UP001303473">
    <property type="component" value="Unassembled WGS sequence"/>
</dbReference>
<keyword evidence="1" id="KW-1133">Transmembrane helix</keyword>
<protein>
    <submittedName>
        <fullName evidence="2">Uncharacterized protein</fullName>
    </submittedName>
</protein>
<organism evidence="2 3">
    <name type="scientific">Diplogelasinospora grovesii</name>
    <dbReference type="NCBI Taxonomy" id="303347"/>
    <lineage>
        <taxon>Eukaryota</taxon>
        <taxon>Fungi</taxon>
        <taxon>Dikarya</taxon>
        <taxon>Ascomycota</taxon>
        <taxon>Pezizomycotina</taxon>
        <taxon>Sordariomycetes</taxon>
        <taxon>Sordariomycetidae</taxon>
        <taxon>Sordariales</taxon>
        <taxon>Diplogelasinosporaceae</taxon>
        <taxon>Diplogelasinospora</taxon>
    </lineage>
</organism>
<proteinExistence type="predicted"/>
<keyword evidence="1" id="KW-0472">Membrane</keyword>
<comment type="caution">
    <text evidence="2">The sequence shown here is derived from an EMBL/GenBank/DDBJ whole genome shotgun (WGS) entry which is preliminary data.</text>
</comment>
<keyword evidence="1" id="KW-0812">Transmembrane</keyword>
<gene>
    <name evidence="2" type="ORF">QBC46DRAFT_272596</name>
</gene>
<dbReference type="EMBL" id="MU853944">
    <property type="protein sequence ID" value="KAK3935053.1"/>
    <property type="molecule type" value="Genomic_DNA"/>
</dbReference>
<feature type="transmembrane region" description="Helical" evidence="1">
    <location>
        <begin position="70"/>
        <end position="92"/>
    </location>
</feature>
<feature type="transmembrane region" description="Helical" evidence="1">
    <location>
        <begin position="29"/>
        <end position="49"/>
    </location>
</feature>
<accession>A0AAN6MYW2</accession>